<dbReference type="Pfam" id="PF08240">
    <property type="entry name" value="ADH_N"/>
    <property type="match status" value="1"/>
</dbReference>
<dbReference type="SUPFAM" id="SSF51735">
    <property type="entry name" value="NAD(P)-binding Rossmann-fold domains"/>
    <property type="match status" value="1"/>
</dbReference>
<dbReference type="Pfam" id="PF13602">
    <property type="entry name" value="ADH_zinc_N_2"/>
    <property type="match status" value="1"/>
</dbReference>
<dbReference type="InterPro" id="IPR011032">
    <property type="entry name" value="GroES-like_sf"/>
</dbReference>
<accession>A0A1Q2HV12</accession>
<reference evidence="2 3" key="1">
    <citation type="submission" date="2016-12" db="EMBL/GenBank/DDBJ databases">
        <authorList>
            <person name="Song W.-J."/>
            <person name="Kurnit D.M."/>
        </authorList>
    </citation>
    <scope>NUCLEOTIDE SEQUENCE [LARGE SCALE GENOMIC DNA]</scope>
    <source>
        <strain evidence="2 3">DSM 30827</strain>
    </source>
</reference>
<sequence length="300" mass="31355">MKIAPITSYGGPEVLTVQDAPIPEPGTGEALVAVIASTINPVDVKTRTPGTPQQAGRFPAVLGWELAGIVITAPIESGWSPGDRVIAMHPPRPDGSGSWQQYVTIPAQFLAPAPESVDLPTAATLPLAALTADQALQRLDLKDGERLLITGAAGGVGGMAVQLAARAGVTIAGLVSRPEHEAAVLELGAASAHSNPTSMSAFDAIFDTAGIFDHPHLLREGGRLVTISDDTIPETLEQRAVIAVHNYVQHDSQRLRQLSDLVDSGKLTLRVAEQYPLALIEQAHRSAEVGGLLGKVVLTT</sequence>
<dbReference type="EMBL" id="CP019688">
    <property type="protein sequence ID" value="AQQ14687.1"/>
    <property type="molecule type" value="Genomic_DNA"/>
</dbReference>
<dbReference type="InterPro" id="IPR020843">
    <property type="entry name" value="ER"/>
</dbReference>
<evidence type="ECO:0000259" key="1">
    <source>
        <dbReference type="SMART" id="SM00829"/>
    </source>
</evidence>
<feature type="domain" description="Enoyl reductase (ER)" evidence="1">
    <location>
        <begin position="10"/>
        <end position="298"/>
    </location>
</feature>
<name>A0A1Q2HV12_9CORY</name>
<evidence type="ECO:0000313" key="2">
    <source>
        <dbReference type="EMBL" id="AQQ14687.1"/>
    </source>
</evidence>
<dbReference type="Gene3D" id="3.40.50.720">
    <property type="entry name" value="NAD(P)-binding Rossmann-like Domain"/>
    <property type="match status" value="1"/>
</dbReference>
<proteinExistence type="predicted"/>
<dbReference type="CDD" id="cd05289">
    <property type="entry name" value="MDR_like_2"/>
    <property type="match status" value="1"/>
</dbReference>
<dbReference type="RefSeq" id="WP_095659494.1">
    <property type="nucleotide sequence ID" value="NZ_CP019688.1"/>
</dbReference>
<gene>
    <name evidence="2" type="ORF">CGLAU_03545</name>
</gene>
<dbReference type="SMART" id="SM00829">
    <property type="entry name" value="PKS_ER"/>
    <property type="match status" value="1"/>
</dbReference>
<organism evidence="2 3">
    <name type="scientific">Corynebacterium glaucum</name>
    <dbReference type="NCBI Taxonomy" id="187491"/>
    <lineage>
        <taxon>Bacteria</taxon>
        <taxon>Bacillati</taxon>
        <taxon>Actinomycetota</taxon>
        <taxon>Actinomycetes</taxon>
        <taxon>Mycobacteriales</taxon>
        <taxon>Corynebacteriaceae</taxon>
        <taxon>Corynebacterium</taxon>
    </lineage>
</organism>
<dbReference type="InterPro" id="IPR013154">
    <property type="entry name" value="ADH-like_N"/>
</dbReference>
<dbReference type="SUPFAM" id="SSF50129">
    <property type="entry name" value="GroES-like"/>
    <property type="match status" value="1"/>
</dbReference>
<evidence type="ECO:0000313" key="3">
    <source>
        <dbReference type="Proteomes" id="UP000217209"/>
    </source>
</evidence>
<dbReference type="Gene3D" id="3.90.180.10">
    <property type="entry name" value="Medium-chain alcohol dehydrogenases, catalytic domain"/>
    <property type="match status" value="1"/>
</dbReference>
<protein>
    <submittedName>
        <fullName evidence="2">Zinc-type alcohol dehydrogenase-like protein</fullName>
    </submittedName>
</protein>
<dbReference type="KEGG" id="cgv:CGLAU_03545"/>
<dbReference type="GO" id="GO:0016491">
    <property type="term" value="F:oxidoreductase activity"/>
    <property type="evidence" value="ECO:0007669"/>
    <property type="project" value="InterPro"/>
</dbReference>
<keyword evidence="3" id="KW-1185">Reference proteome</keyword>
<dbReference type="Proteomes" id="UP000217209">
    <property type="component" value="Chromosome"/>
</dbReference>
<dbReference type="InterPro" id="IPR036291">
    <property type="entry name" value="NAD(P)-bd_dom_sf"/>
</dbReference>
<dbReference type="PANTHER" id="PTHR43482">
    <property type="entry name" value="PROTEIN AST1-RELATED"/>
    <property type="match status" value="1"/>
</dbReference>
<dbReference type="InterPro" id="IPR052585">
    <property type="entry name" value="Lipid_raft_assoc_Zn_ADH"/>
</dbReference>
<dbReference type="PANTHER" id="PTHR43482:SF1">
    <property type="entry name" value="PROTEIN AST1-RELATED"/>
    <property type="match status" value="1"/>
</dbReference>
<dbReference type="OrthoDB" id="9805883at2"/>
<dbReference type="AlphaFoldDB" id="A0A1Q2HV12"/>